<accession>A0A835HTX1</accession>
<dbReference type="Proteomes" id="UP000631114">
    <property type="component" value="Unassembled WGS sequence"/>
</dbReference>
<organism evidence="1 2">
    <name type="scientific">Coptis chinensis</name>
    <dbReference type="NCBI Taxonomy" id="261450"/>
    <lineage>
        <taxon>Eukaryota</taxon>
        <taxon>Viridiplantae</taxon>
        <taxon>Streptophyta</taxon>
        <taxon>Embryophyta</taxon>
        <taxon>Tracheophyta</taxon>
        <taxon>Spermatophyta</taxon>
        <taxon>Magnoliopsida</taxon>
        <taxon>Ranunculales</taxon>
        <taxon>Ranunculaceae</taxon>
        <taxon>Coptidoideae</taxon>
        <taxon>Coptis</taxon>
    </lineage>
</organism>
<evidence type="ECO:0000313" key="2">
    <source>
        <dbReference type="Proteomes" id="UP000631114"/>
    </source>
</evidence>
<proteinExistence type="predicted"/>
<sequence>MSPTKHHVNMIISLLRSYPNLQTLNICFKEHSTSTTTVNTRRYQQLQQSSALDTMKRLKKVEIDDFGESKVGSIPTPIKPLQIFVFANVALALKAAPDKQEKELLLLGILIPYGPLYSLDNSHESPFLPLRW</sequence>
<protein>
    <submittedName>
        <fullName evidence="1">Uncharacterized protein</fullName>
    </submittedName>
</protein>
<comment type="caution">
    <text evidence="1">The sequence shown here is derived from an EMBL/GenBank/DDBJ whole genome shotgun (WGS) entry which is preliminary data.</text>
</comment>
<dbReference type="AlphaFoldDB" id="A0A835HTX1"/>
<evidence type="ECO:0000313" key="1">
    <source>
        <dbReference type="EMBL" id="KAF9604248.1"/>
    </source>
</evidence>
<dbReference type="EMBL" id="JADFTS010000005">
    <property type="protein sequence ID" value="KAF9604248.1"/>
    <property type="molecule type" value="Genomic_DNA"/>
</dbReference>
<name>A0A835HTX1_9MAGN</name>
<gene>
    <name evidence="1" type="ORF">IFM89_004954</name>
</gene>
<dbReference type="OrthoDB" id="2001177at2759"/>
<reference evidence="1 2" key="1">
    <citation type="submission" date="2020-10" db="EMBL/GenBank/DDBJ databases">
        <title>The Coptis chinensis genome and diversification of protoberbering-type alkaloids.</title>
        <authorList>
            <person name="Wang B."/>
            <person name="Shu S."/>
            <person name="Song C."/>
            <person name="Liu Y."/>
        </authorList>
    </citation>
    <scope>NUCLEOTIDE SEQUENCE [LARGE SCALE GENOMIC DNA]</scope>
    <source>
        <strain evidence="1">HL-2020</strain>
        <tissue evidence="1">Leaf</tissue>
    </source>
</reference>
<keyword evidence="2" id="KW-1185">Reference proteome</keyword>